<evidence type="ECO:0000259" key="1">
    <source>
        <dbReference type="PROSITE" id="PS50943"/>
    </source>
</evidence>
<dbReference type="SUPFAM" id="SSF47413">
    <property type="entry name" value="lambda repressor-like DNA-binding domains"/>
    <property type="match status" value="1"/>
</dbReference>
<dbReference type="OrthoDB" id="9813152at2"/>
<dbReference type="GO" id="GO:0003677">
    <property type="term" value="F:DNA binding"/>
    <property type="evidence" value="ECO:0007669"/>
    <property type="project" value="InterPro"/>
</dbReference>
<dbReference type="Gene3D" id="1.10.260.40">
    <property type="entry name" value="lambda repressor-like DNA-binding domains"/>
    <property type="match status" value="1"/>
</dbReference>
<organism evidence="2 3">
    <name type="scientific">Massilimicrobiota timonensis</name>
    <dbReference type="NCBI Taxonomy" id="1776392"/>
    <lineage>
        <taxon>Bacteria</taxon>
        <taxon>Bacillati</taxon>
        <taxon>Bacillota</taxon>
        <taxon>Erysipelotrichia</taxon>
        <taxon>Erysipelotrichales</taxon>
        <taxon>Erysipelotrichaceae</taxon>
        <taxon>Massilimicrobiota</taxon>
    </lineage>
</organism>
<comment type="caution">
    <text evidence="2">The sequence shown here is derived from an EMBL/GenBank/DDBJ whole genome shotgun (WGS) entry which is preliminary data.</text>
</comment>
<dbReference type="InterPro" id="IPR010982">
    <property type="entry name" value="Lambda_DNA-bd_dom_sf"/>
</dbReference>
<name>A0A1Y4SM86_9FIRM</name>
<evidence type="ECO:0000313" key="2">
    <source>
        <dbReference type="EMBL" id="OUQ30111.1"/>
    </source>
</evidence>
<sequence length="45" mass="5131">MDSQKIGQYIAYKRKAKGMTQKQLADALLITNKAVSKWETDIPTF</sequence>
<dbReference type="InterPro" id="IPR001387">
    <property type="entry name" value="Cro/C1-type_HTH"/>
</dbReference>
<dbReference type="AlphaFoldDB" id="A0A1Y4SM86"/>
<dbReference type="EMBL" id="NFLJ01000069">
    <property type="protein sequence ID" value="OUQ30111.1"/>
    <property type="molecule type" value="Genomic_DNA"/>
</dbReference>
<gene>
    <name evidence="2" type="ORF">B5E75_13865</name>
</gene>
<proteinExistence type="predicted"/>
<feature type="domain" description="HTH cro/C1-type" evidence="1">
    <location>
        <begin position="10"/>
        <end position="41"/>
    </location>
</feature>
<dbReference type="CDD" id="cd00093">
    <property type="entry name" value="HTH_XRE"/>
    <property type="match status" value="1"/>
</dbReference>
<dbReference type="Pfam" id="PF01381">
    <property type="entry name" value="HTH_3"/>
    <property type="match status" value="1"/>
</dbReference>
<dbReference type="Proteomes" id="UP000195305">
    <property type="component" value="Unassembled WGS sequence"/>
</dbReference>
<reference evidence="2 3" key="1">
    <citation type="journal article" date="2018" name="BMC Genomics">
        <title>Whole genome sequencing and function prediction of 133 gut anaerobes isolated from chicken caecum in pure cultures.</title>
        <authorList>
            <person name="Medvecky M."/>
            <person name="Cejkova D."/>
            <person name="Polansky O."/>
            <person name="Karasova D."/>
            <person name="Kubasova T."/>
            <person name="Cizek A."/>
            <person name="Rychlik I."/>
        </authorList>
    </citation>
    <scope>NUCLEOTIDE SEQUENCE [LARGE SCALE GENOMIC DNA]</scope>
    <source>
        <strain evidence="2 3">An13</strain>
    </source>
</reference>
<keyword evidence="3" id="KW-1185">Reference proteome</keyword>
<evidence type="ECO:0000313" key="3">
    <source>
        <dbReference type="Proteomes" id="UP000195305"/>
    </source>
</evidence>
<dbReference type="PROSITE" id="PS50943">
    <property type="entry name" value="HTH_CROC1"/>
    <property type="match status" value="1"/>
</dbReference>
<protein>
    <submittedName>
        <fullName evidence="2">Transcriptional regulator</fullName>
    </submittedName>
</protein>
<dbReference type="RefSeq" id="WP_087360480.1">
    <property type="nucleotide sequence ID" value="NZ_NFLJ01000069.1"/>
</dbReference>
<accession>A0A1Y4SM86</accession>